<dbReference type="GeneID" id="111351218"/>
<protein>
    <submittedName>
        <fullName evidence="2">Uncharacterized protein LOC111351218</fullName>
    </submittedName>
</protein>
<accession>A0A9J7IKR4</accession>
<name>A0A9J7IKR4_SPOLT</name>
<keyword evidence="1" id="KW-1185">Reference proteome</keyword>
<sequence length="145" mass="16475">MWQVYSDALERTPPPVRSGQYLRNLSTSFGLGPKELPSELRRKAEAEAIMVHGSTCLCDVEITGRPSRIQFNVAALSDDEKKKLLPSELREYEEWKKCKCDAELKADADEAHVDDAMTDYTEATDYTAFTYTDEVGENDEEEEEN</sequence>
<reference evidence="2" key="1">
    <citation type="submission" date="2025-08" db="UniProtKB">
        <authorList>
            <consortium name="RefSeq"/>
        </authorList>
    </citation>
    <scope>IDENTIFICATION</scope>
    <source>
        <strain evidence="2">Ishihara</strain>
        <tissue evidence="2">Whole body</tissue>
    </source>
</reference>
<gene>
    <name evidence="2" type="primary">LOC111351218</name>
</gene>
<organism evidence="1 2">
    <name type="scientific">Spodoptera litura</name>
    <name type="common">Asian cotton leafworm</name>
    <dbReference type="NCBI Taxonomy" id="69820"/>
    <lineage>
        <taxon>Eukaryota</taxon>
        <taxon>Metazoa</taxon>
        <taxon>Ecdysozoa</taxon>
        <taxon>Arthropoda</taxon>
        <taxon>Hexapoda</taxon>
        <taxon>Insecta</taxon>
        <taxon>Pterygota</taxon>
        <taxon>Neoptera</taxon>
        <taxon>Endopterygota</taxon>
        <taxon>Lepidoptera</taxon>
        <taxon>Glossata</taxon>
        <taxon>Ditrysia</taxon>
        <taxon>Noctuoidea</taxon>
        <taxon>Noctuidae</taxon>
        <taxon>Amphipyrinae</taxon>
        <taxon>Spodoptera</taxon>
    </lineage>
</organism>
<evidence type="ECO:0000313" key="1">
    <source>
        <dbReference type="Proteomes" id="UP000301870"/>
    </source>
</evidence>
<evidence type="ECO:0000313" key="2">
    <source>
        <dbReference type="RefSeq" id="XP_022818786.1"/>
    </source>
</evidence>
<proteinExistence type="predicted"/>
<dbReference type="Proteomes" id="UP000301870">
    <property type="component" value="Chromosome 13"/>
</dbReference>
<dbReference type="AlphaFoldDB" id="A0A9J7IKR4"/>
<dbReference type="OrthoDB" id="567787at2759"/>
<dbReference type="KEGG" id="sliu:111351218"/>
<dbReference type="RefSeq" id="XP_022818786.1">
    <property type="nucleotide sequence ID" value="XM_022963018.1"/>
</dbReference>